<organism evidence="1 2">
    <name type="scientific">Pistacia integerrima</name>
    <dbReference type="NCBI Taxonomy" id="434235"/>
    <lineage>
        <taxon>Eukaryota</taxon>
        <taxon>Viridiplantae</taxon>
        <taxon>Streptophyta</taxon>
        <taxon>Embryophyta</taxon>
        <taxon>Tracheophyta</taxon>
        <taxon>Spermatophyta</taxon>
        <taxon>Magnoliopsida</taxon>
        <taxon>eudicotyledons</taxon>
        <taxon>Gunneridae</taxon>
        <taxon>Pentapetalae</taxon>
        <taxon>rosids</taxon>
        <taxon>malvids</taxon>
        <taxon>Sapindales</taxon>
        <taxon>Anacardiaceae</taxon>
        <taxon>Pistacia</taxon>
    </lineage>
</organism>
<gene>
    <name evidence="1" type="ORF">Pint_03505</name>
</gene>
<proteinExistence type="predicted"/>
<reference evidence="2" key="1">
    <citation type="journal article" date="2023" name="G3 (Bethesda)">
        <title>Genome assembly and association tests identify interacting loci associated with vigor, precocity, and sex in interspecific pistachio rootstocks.</title>
        <authorList>
            <person name="Palmer W."/>
            <person name="Jacygrad E."/>
            <person name="Sagayaradj S."/>
            <person name="Cavanaugh K."/>
            <person name="Han R."/>
            <person name="Bertier L."/>
            <person name="Beede B."/>
            <person name="Kafkas S."/>
            <person name="Golino D."/>
            <person name="Preece J."/>
            <person name="Michelmore R."/>
        </authorList>
    </citation>
    <scope>NUCLEOTIDE SEQUENCE [LARGE SCALE GENOMIC DNA]</scope>
</reference>
<sequence>MLITGSAYIYKSCICPCFLKGTSIYLVVFDSHGYSGTRVLVQKSCWKHLPSKQLIHSILGMLAEGSDSVAEAECAVLESLSSHVRAVVSTLGGQQGAAARADKWRHLYAGFTVWLSQTEATDENSAKEEARRHVQDGNSGYSNADVVVKLQGWDADHAKSVAQASLSALKQLILSDRKLPGKKSLYIRLGCRGDWPNIKPPGWDPSSGTDASPARV</sequence>
<keyword evidence="2" id="KW-1185">Reference proteome</keyword>
<dbReference type="Proteomes" id="UP001163603">
    <property type="component" value="Chromosome 1"/>
</dbReference>
<name>A0ACC0ZI59_9ROSI</name>
<comment type="caution">
    <text evidence="1">The sequence shown here is derived from an EMBL/GenBank/DDBJ whole genome shotgun (WGS) entry which is preliminary data.</text>
</comment>
<dbReference type="EMBL" id="CM047736">
    <property type="protein sequence ID" value="KAJ0052719.1"/>
    <property type="molecule type" value="Genomic_DNA"/>
</dbReference>
<protein>
    <submittedName>
        <fullName evidence="1">Uncharacterized protein</fullName>
    </submittedName>
</protein>
<accession>A0ACC0ZI59</accession>
<evidence type="ECO:0000313" key="2">
    <source>
        <dbReference type="Proteomes" id="UP001163603"/>
    </source>
</evidence>
<evidence type="ECO:0000313" key="1">
    <source>
        <dbReference type="EMBL" id="KAJ0052719.1"/>
    </source>
</evidence>